<keyword evidence="9" id="KW-0732">Signal</keyword>
<keyword evidence="8" id="KW-0862">Zinc</keyword>
<dbReference type="PANTHER" id="PTHR11409">
    <property type="entry name" value="ADENOSINE DEAMINASE"/>
    <property type="match status" value="1"/>
</dbReference>
<feature type="signal peptide" evidence="9">
    <location>
        <begin position="1"/>
        <end position="18"/>
    </location>
</feature>
<dbReference type="GO" id="GO:0046103">
    <property type="term" value="P:inosine biosynthetic process"/>
    <property type="evidence" value="ECO:0007669"/>
    <property type="project" value="TreeGrafter"/>
</dbReference>
<dbReference type="SUPFAM" id="SSF51556">
    <property type="entry name" value="Metallo-dependent hydrolases"/>
    <property type="match status" value="1"/>
</dbReference>
<dbReference type="EC" id="3.5.4.4" evidence="4"/>
<dbReference type="GO" id="GO:0004000">
    <property type="term" value="F:adenosine deaminase activity"/>
    <property type="evidence" value="ECO:0007669"/>
    <property type="project" value="UniProtKB-ARBA"/>
</dbReference>
<sequence>MSAWVIFLLARAAARVELHVHLDGSIEPAELFAIAKARNLSLPDIGVPGSAADLERFVAKYRSWHRFDAVNEILGGDASAVEMAAAAFVGFQAKSQVRYTEVRYDPVRLSRSSLANASISEEEVVRAVQRGLASGARRHQVEVYQILCAMRGKSPARCRRTADLALQLRSHAMGGVVGLDLAGDETDFPNEAYIECFRYAKHAGLNTTIHSGEFNTTQSGDVHTAVFQMLADRVGHGYAAAQDAGLMQALRDRRVHVEACPNSARLHGAWALKSISAFHQQGLLFGLNTDDPASLFGNTTAAQDESIVLERLNFTTGDVEKAYAAAFDARFGPREAYLFA</sequence>
<evidence type="ECO:0000256" key="8">
    <source>
        <dbReference type="ARBA" id="ARBA00022833"/>
    </source>
</evidence>
<dbReference type="Pfam" id="PF00962">
    <property type="entry name" value="A_deaminase"/>
    <property type="match status" value="1"/>
</dbReference>
<comment type="pathway">
    <text evidence="2">Purine metabolism; purine nucleoside salvage.</text>
</comment>
<dbReference type="AlphaFoldDB" id="A0AA36JCQ9"/>
<organism evidence="11 12">
    <name type="scientific">Effrenium voratum</name>
    <dbReference type="NCBI Taxonomy" id="2562239"/>
    <lineage>
        <taxon>Eukaryota</taxon>
        <taxon>Sar</taxon>
        <taxon>Alveolata</taxon>
        <taxon>Dinophyceae</taxon>
        <taxon>Suessiales</taxon>
        <taxon>Symbiodiniaceae</taxon>
        <taxon>Effrenium</taxon>
    </lineage>
</organism>
<accession>A0AA36JCQ9</accession>
<evidence type="ECO:0000256" key="1">
    <source>
        <dbReference type="ARBA" id="ARBA00001947"/>
    </source>
</evidence>
<dbReference type="InterPro" id="IPR032466">
    <property type="entry name" value="Metal_Hydrolase"/>
</dbReference>
<keyword evidence="7" id="KW-0378">Hydrolase</keyword>
<gene>
    <name evidence="11" type="ORF">EVOR1521_LOCUS26401</name>
</gene>
<dbReference type="PANTHER" id="PTHR11409:SF43">
    <property type="entry name" value="ADENOSINE DEAMINASE"/>
    <property type="match status" value="1"/>
</dbReference>
<evidence type="ECO:0000256" key="3">
    <source>
        <dbReference type="ARBA" id="ARBA00006676"/>
    </source>
</evidence>
<evidence type="ECO:0000256" key="2">
    <source>
        <dbReference type="ARBA" id="ARBA00005058"/>
    </source>
</evidence>
<protein>
    <recommendedName>
        <fullName evidence="4">adenosine deaminase</fullName>
        <ecNumber evidence="4">3.5.4.4</ecNumber>
    </recommendedName>
</protein>
<comment type="similarity">
    <text evidence="3">Belongs to the metallo-dependent hydrolases superfamily. Adenosine and AMP deaminases family.</text>
</comment>
<dbReference type="GO" id="GO:0043103">
    <property type="term" value="P:hypoxanthine salvage"/>
    <property type="evidence" value="ECO:0007669"/>
    <property type="project" value="TreeGrafter"/>
</dbReference>
<dbReference type="GO" id="GO:0006166">
    <property type="term" value="P:purine ribonucleoside salvage"/>
    <property type="evidence" value="ECO:0007669"/>
    <property type="project" value="UniProtKB-KW"/>
</dbReference>
<dbReference type="GO" id="GO:0009897">
    <property type="term" value="C:external side of plasma membrane"/>
    <property type="evidence" value="ECO:0007669"/>
    <property type="project" value="TreeGrafter"/>
</dbReference>
<dbReference type="GO" id="GO:0005829">
    <property type="term" value="C:cytosol"/>
    <property type="evidence" value="ECO:0007669"/>
    <property type="project" value="TreeGrafter"/>
</dbReference>
<keyword evidence="5" id="KW-0479">Metal-binding</keyword>
<comment type="caution">
    <text evidence="11">The sequence shown here is derived from an EMBL/GenBank/DDBJ whole genome shotgun (WGS) entry which is preliminary data.</text>
</comment>
<name>A0AA36JCQ9_9DINO</name>
<comment type="cofactor">
    <cofactor evidence="1">
        <name>Zn(2+)</name>
        <dbReference type="ChEBI" id="CHEBI:29105"/>
    </cofactor>
</comment>
<evidence type="ECO:0000256" key="4">
    <source>
        <dbReference type="ARBA" id="ARBA00012784"/>
    </source>
</evidence>
<proteinExistence type="inferred from homology"/>
<dbReference type="InterPro" id="IPR001365">
    <property type="entry name" value="A_deaminase_dom"/>
</dbReference>
<evidence type="ECO:0000313" key="11">
    <source>
        <dbReference type="EMBL" id="CAJ1403818.1"/>
    </source>
</evidence>
<dbReference type="Proteomes" id="UP001178507">
    <property type="component" value="Unassembled WGS sequence"/>
</dbReference>
<feature type="chain" id="PRO_5041375972" description="adenosine deaminase" evidence="9">
    <location>
        <begin position="19"/>
        <end position="340"/>
    </location>
</feature>
<evidence type="ECO:0000256" key="7">
    <source>
        <dbReference type="ARBA" id="ARBA00022801"/>
    </source>
</evidence>
<evidence type="ECO:0000256" key="6">
    <source>
        <dbReference type="ARBA" id="ARBA00022726"/>
    </source>
</evidence>
<dbReference type="Gene3D" id="3.20.20.140">
    <property type="entry name" value="Metal-dependent hydrolases"/>
    <property type="match status" value="1"/>
</dbReference>
<keyword evidence="12" id="KW-1185">Reference proteome</keyword>
<evidence type="ECO:0000256" key="5">
    <source>
        <dbReference type="ARBA" id="ARBA00022723"/>
    </source>
</evidence>
<keyword evidence="6" id="KW-0660">Purine salvage</keyword>
<feature type="domain" description="Adenosine deaminase" evidence="10">
    <location>
        <begin position="15"/>
        <end position="331"/>
    </location>
</feature>
<evidence type="ECO:0000256" key="9">
    <source>
        <dbReference type="SAM" id="SignalP"/>
    </source>
</evidence>
<reference evidence="11" key="1">
    <citation type="submission" date="2023-08" db="EMBL/GenBank/DDBJ databases">
        <authorList>
            <person name="Chen Y."/>
            <person name="Shah S."/>
            <person name="Dougan E. K."/>
            <person name="Thang M."/>
            <person name="Chan C."/>
        </authorList>
    </citation>
    <scope>NUCLEOTIDE SEQUENCE</scope>
</reference>
<dbReference type="GO" id="GO:0006154">
    <property type="term" value="P:adenosine catabolic process"/>
    <property type="evidence" value="ECO:0007669"/>
    <property type="project" value="TreeGrafter"/>
</dbReference>
<dbReference type="GO" id="GO:0060169">
    <property type="term" value="P:negative regulation of adenosine receptor signaling pathway"/>
    <property type="evidence" value="ECO:0007669"/>
    <property type="project" value="TreeGrafter"/>
</dbReference>
<dbReference type="InterPro" id="IPR006330">
    <property type="entry name" value="Ado/ade_deaminase"/>
</dbReference>
<evidence type="ECO:0000259" key="10">
    <source>
        <dbReference type="Pfam" id="PF00962"/>
    </source>
</evidence>
<dbReference type="GO" id="GO:0046872">
    <property type="term" value="F:metal ion binding"/>
    <property type="evidence" value="ECO:0007669"/>
    <property type="project" value="UniProtKB-KW"/>
</dbReference>
<dbReference type="EMBL" id="CAUJNA010003511">
    <property type="protein sequence ID" value="CAJ1403818.1"/>
    <property type="molecule type" value="Genomic_DNA"/>
</dbReference>
<evidence type="ECO:0000313" key="12">
    <source>
        <dbReference type="Proteomes" id="UP001178507"/>
    </source>
</evidence>